<comment type="caution">
    <text evidence="1">The sequence shown here is derived from an EMBL/GenBank/DDBJ whole genome shotgun (WGS) entry which is preliminary data.</text>
</comment>
<dbReference type="SUPFAM" id="SSF69322">
    <property type="entry name" value="Tricorn protease domain 2"/>
    <property type="match status" value="1"/>
</dbReference>
<evidence type="ECO:0008006" key="3">
    <source>
        <dbReference type="Google" id="ProtNLM"/>
    </source>
</evidence>
<dbReference type="EMBL" id="WNWW01000345">
    <property type="protein sequence ID" value="KAF3426059.1"/>
    <property type="molecule type" value="Genomic_DNA"/>
</dbReference>
<evidence type="ECO:0000313" key="1">
    <source>
        <dbReference type="EMBL" id="KAF3426059.1"/>
    </source>
</evidence>
<dbReference type="SUPFAM" id="SSF50978">
    <property type="entry name" value="WD40 repeat-like"/>
    <property type="match status" value="1"/>
</dbReference>
<gene>
    <name evidence="1" type="ORF">E2986_13246</name>
</gene>
<dbReference type="InterPro" id="IPR036322">
    <property type="entry name" value="WD40_repeat_dom_sf"/>
</dbReference>
<accession>A0A833VZB9</accession>
<organism evidence="1 2">
    <name type="scientific">Frieseomelitta varia</name>
    <dbReference type="NCBI Taxonomy" id="561572"/>
    <lineage>
        <taxon>Eukaryota</taxon>
        <taxon>Metazoa</taxon>
        <taxon>Ecdysozoa</taxon>
        <taxon>Arthropoda</taxon>
        <taxon>Hexapoda</taxon>
        <taxon>Insecta</taxon>
        <taxon>Pterygota</taxon>
        <taxon>Neoptera</taxon>
        <taxon>Endopterygota</taxon>
        <taxon>Hymenoptera</taxon>
        <taxon>Apocrita</taxon>
        <taxon>Aculeata</taxon>
        <taxon>Apoidea</taxon>
        <taxon>Anthophila</taxon>
        <taxon>Apidae</taxon>
        <taxon>Frieseomelitta</taxon>
    </lineage>
</organism>
<dbReference type="Proteomes" id="UP000655588">
    <property type="component" value="Unassembled WGS sequence"/>
</dbReference>
<dbReference type="Gene3D" id="2.130.10.10">
    <property type="entry name" value="YVTN repeat-like/Quinoprotein amine dehydrogenase"/>
    <property type="match status" value="1"/>
</dbReference>
<keyword evidence="2" id="KW-1185">Reference proteome</keyword>
<sequence>MSLEVENDLIRVNNQLCDFSRDGRFFATAYQTNLTIRDYKKFDIIHSFVFPDIIEYIEWSRNSEYILCANIKKTIVQVYSIRYPEWKYKLTEGSAGLESVTWSPDSKYILTLSDFNIQISIWSLENQSVTHIQNVKSSFNKLYFTPDGNKLAVVVSIEGNNNIEIYKTDTWKLSKKLICGRLNSIDGLCWSPNSELLCIWSSFSNEMKLIIYSSTFEKDIAVFHPAQTVNLSEMEYTNYKDLKGIENVTWMPSGQLLAVAGFNEMDQSALLFCYEKCCTVVLLNHVTWKSLLQLYLEPVISENYLNKVYEERVIQSKFSNKNAIRVNVVNISKASTFIVEEKSERPINIKIGRKNITERLSIAKFDILEFSSCGQYLAVKHQLYPTTLWIWNVIDDYLDYLLLENTIVAARWNPTRAHLLVFCECMYAFEWTPYNANCLTIPRNITVLDARWHPRGNLLLLCGYNKAIIYHIEDK</sequence>
<reference evidence="1" key="1">
    <citation type="submission" date="2019-11" db="EMBL/GenBank/DDBJ databases">
        <title>The nuclear and mitochondrial genomes of Frieseomelitta varia - a highly eusocial stingless bee (Meliponini) with a permanently sterile worker caste.</title>
        <authorList>
            <person name="Freitas F.C.P."/>
            <person name="Lourenco A.P."/>
            <person name="Nunes F.M.F."/>
            <person name="Paschoal A.R."/>
            <person name="Abreu F.C.P."/>
            <person name="Barbin F.O."/>
            <person name="Bataglia L."/>
            <person name="Cardoso-Junior C.A.M."/>
            <person name="Cervoni M.S."/>
            <person name="Silva S.R."/>
            <person name="Dalarmi F."/>
            <person name="Del Lama M.A."/>
            <person name="Depintor T.S."/>
            <person name="Ferreira K.M."/>
            <person name="Goria P.S."/>
            <person name="Jaskot M.C."/>
            <person name="Lago D.C."/>
            <person name="Luna-Lucena D."/>
            <person name="Moda L.M."/>
            <person name="Nascimento L."/>
            <person name="Pedrino M."/>
            <person name="Rabico F.O."/>
            <person name="Sanches F.C."/>
            <person name="Santos D.E."/>
            <person name="Santos C.G."/>
            <person name="Vieira J."/>
            <person name="Lopes T.F."/>
            <person name="Barchuk A.R."/>
            <person name="Hartfelder K."/>
            <person name="Simoes Z.L.P."/>
            <person name="Bitondi M.M.G."/>
            <person name="Pinheiro D.G."/>
        </authorList>
    </citation>
    <scope>NUCLEOTIDE SEQUENCE</scope>
    <source>
        <strain evidence="1">USP_RPSP 00005682</strain>
        <tissue evidence="1">Whole individual</tissue>
    </source>
</reference>
<dbReference type="GO" id="GO:0005815">
    <property type="term" value="C:microtubule organizing center"/>
    <property type="evidence" value="ECO:0007669"/>
    <property type="project" value="TreeGrafter"/>
</dbReference>
<proteinExistence type="predicted"/>
<dbReference type="InterPro" id="IPR052778">
    <property type="entry name" value="Centrosome-WD_assoc"/>
</dbReference>
<protein>
    <recommendedName>
        <fullName evidence="3">WD repeat-containing protein WRAP73</fullName>
    </recommendedName>
</protein>
<dbReference type="PANTHER" id="PTHR16220:SF0">
    <property type="entry name" value="WD REPEAT-CONTAINING PROTEIN WRAP73"/>
    <property type="match status" value="1"/>
</dbReference>
<name>A0A833VZB9_9HYME</name>
<evidence type="ECO:0000313" key="2">
    <source>
        <dbReference type="Proteomes" id="UP000655588"/>
    </source>
</evidence>
<dbReference type="AlphaFoldDB" id="A0A833VZB9"/>
<dbReference type="GO" id="GO:1990811">
    <property type="term" value="C:MWP complex"/>
    <property type="evidence" value="ECO:0007669"/>
    <property type="project" value="TreeGrafter"/>
</dbReference>
<dbReference type="InterPro" id="IPR015943">
    <property type="entry name" value="WD40/YVTN_repeat-like_dom_sf"/>
</dbReference>
<dbReference type="PANTHER" id="PTHR16220">
    <property type="entry name" value="WD REPEAT PROTEIN 8-RELATED"/>
    <property type="match status" value="1"/>
</dbReference>